<feature type="transmembrane region" description="Helical" evidence="8">
    <location>
        <begin position="96"/>
        <end position="123"/>
    </location>
</feature>
<evidence type="ECO:0000313" key="9">
    <source>
        <dbReference type="EnsemblPlants" id="TraesCS3A02G539400.1"/>
    </source>
</evidence>
<reference evidence="9" key="1">
    <citation type="submission" date="2018-08" db="EMBL/GenBank/DDBJ databases">
        <authorList>
            <person name="Rossello M."/>
        </authorList>
    </citation>
    <scope>NUCLEOTIDE SEQUENCE [LARGE SCALE GENOMIC DNA]</scope>
    <source>
        <strain evidence="9">cv. Chinese Spring</strain>
    </source>
</reference>
<keyword evidence="3" id="KW-0732">Signal</keyword>
<evidence type="ECO:0000256" key="3">
    <source>
        <dbReference type="ARBA" id="ARBA00022729"/>
    </source>
</evidence>
<feature type="transmembrane region" description="Helical" evidence="8">
    <location>
        <begin position="156"/>
        <end position="178"/>
    </location>
</feature>
<keyword evidence="5 8" id="KW-0472">Membrane</keyword>
<evidence type="ECO:0000256" key="2">
    <source>
        <dbReference type="ARBA" id="ARBA00022692"/>
    </source>
</evidence>
<keyword evidence="4 8" id="KW-1133">Transmembrane helix</keyword>
<keyword evidence="10" id="KW-1185">Reference proteome</keyword>
<dbReference type="Pfam" id="PF06749">
    <property type="entry name" value="DUF1218"/>
    <property type="match status" value="1"/>
</dbReference>
<dbReference type="OMA" id="DGYVMCD"/>
<dbReference type="Proteomes" id="UP000019116">
    <property type="component" value="Chromosome 3A"/>
</dbReference>
<protein>
    <submittedName>
        <fullName evidence="9">Uncharacterized protein</fullName>
    </submittedName>
</protein>
<accession>A0A3B6EVL5</accession>
<evidence type="ECO:0000256" key="6">
    <source>
        <dbReference type="ARBA" id="ARBA00029467"/>
    </source>
</evidence>
<evidence type="ECO:0000256" key="5">
    <source>
        <dbReference type="ARBA" id="ARBA00023136"/>
    </source>
</evidence>
<evidence type="ECO:0000256" key="7">
    <source>
        <dbReference type="SAM" id="MobiDB-lite"/>
    </source>
</evidence>
<dbReference type="InterPro" id="IPR009606">
    <property type="entry name" value="DEAL/Modifying_wall_lignin1/2"/>
</dbReference>
<evidence type="ECO:0000256" key="8">
    <source>
        <dbReference type="SAM" id="Phobius"/>
    </source>
</evidence>
<feature type="transmembrane region" description="Helical" evidence="8">
    <location>
        <begin position="51"/>
        <end position="75"/>
    </location>
</feature>
<reference evidence="9" key="2">
    <citation type="submission" date="2018-10" db="UniProtKB">
        <authorList>
            <consortium name="EnsemblPlants"/>
        </authorList>
    </citation>
    <scope>IDENTIFICATION</scope>
</reference>
<dbReference type="GO" id="GO:0012505">
    <property type="term" value="C:endomembrane system"/>
    <property type="evidence" value="ECO:0007669"/>
    <property type="project" value="UniProtKB-SubCell"/>
</dbReference>
<sequence length="216" mass="23490">MAASAWSKLALLLCYFGLKAFVFGIVAENKKPQFGTGTVTGDGYVMCDFSRLSVVMGILSVISLLITILIGHRAVFYPYPTNKTNQQPASVPRRALLRSTILIVFFIVAELVSVSALVMLVGATKTQAANLRYQLRIQPDGTMSCPSNTDKMDGHFGGGALLALDAALIWFVCQLLALEARANYLDRLPGDDEDYDDNNKKHDGDNVASEDHSQLA</sequence>
<dbReference type="Gramene" id="TraesCS3A02G539400.1">
    <property type="protein sequence ID" value="TraesCS3A02G539400.1"/>
    <property type="gene ID" value="TraesCS3A02G539400"/>
</dbReference>
<dbReference type="InterPro" id="IPR052222">
    <property type="entry name" value="DESIGUAL"/>
</dbReference>
<evidence type="ECO:0000256" key="4">
    <source>
        <dbReference type="ARBA" id="ARBA00022989"/>
    </source>
</evidence>
<dbReference type="OrthoDB" id="1931917at2759"/>
<comment type="subcellular location">
    <subcellularLocation>
        <location evidence="1">Endomembrane system</location>
        <topology evidence="1">Multi-pass membrane protein</topology>
    </subcellularLocation>
</comment>
<evidence type="ECO:0000256" key="1">
    <source>
        <dbReference type="ARBA" id="ARBA00004127"/>
    </source>
</evidence>
<organism evidence="9">
    <name type="scientific">Triticum aestivum</name>
    <name type="common">Wheat</name>
    <dbReference type="NCBI Taxonomy" id="4565"/>
    <lineage>
        <taxon>Eukaryota</taxon>
        <taxon>Viridiplantae</taxon>
        <taxon>Streptophyta</taxon>
        <taxon>Embryophyta</taxon>
        <taxon>Tracheophyta</taxon>
        <taxon>Spermatophyta</taxon>
        <taxon>Magnoliopsida</taxon>
        <taxon>Liliopsida</taxon>
        <taxon>Poales</taxon>
        <taxon>Poaceae</taxon>
        <taxon>BOP clade</taxon>
        <taxon>Pooideae</taxon>
        <taxon>Triticodae</taxon>
        <taxon>Triticeae</taxon>
        <taxon>Triticinae</taxon>
        <taxon>Triticum</taxon>
    </lineage>
</organism>
<proteinExistence type="inferred from homology"/>
<comment type="similarity">
    <text evidence="6">Belongs to the DESIGUAL family.</text>
</comment>
<dbReference type="Gramene" id="TraesCS3A03G1274400.1">
    <property type="protein sequence ID" value="TraesCS3A03G1274400.1.CDS"/>
    <property type="gene ID" value="TraesCS3A03G1274400"/>
</dbReference>
<dbReference type="EnsemblPlants" id="TraesCS3A02G539400.1">
    <property type="protein sequence ID" value="TraesCS3A02G539400.1"/>
    <property type="gene ID" value="TraesCS3A02G539400"/>
</dbReference>
<name>A0A3B6EVL5_WHEAT</name>
<feature type="compositionally biased region" description="Basic and acidic residues" evidence="7">
    <location>
        <begin position="197"/>
        <end position="216"/>
    </location>
</feature>
<feature type="region of interest" description="Disordered" evidence="7">
    <location>
        <begin position="189"/>
        <end position="216"/>
    </location>
</feature>
<dbReference type="PANTHER" id="PTHR31769">
    <property type="entry name" value="OS07G0462200 PROTEIN-RELATED"/>
    <property type="match status" value="1"/>
</dbReference>
<dbReference type="AlphaFoldDB" id="A0A3B6EVL5"/>
<evidence type="ECO:0000313" key="10">
    <source>
        <dbReference type="Proteomes" id="UP000019116"/>
    </source>
</evidence>
<keyword evidence="2 8" id="KW-0812">Transmembrane</keyword>